<evidence type="ECO:0000313" key="2">
    <source>
        <dbReference type="EMBL" id="MBW97417.1"/>
    </source>
</evidence>
<keyword evidence="1" id="KW-1133">Transmembrane helix</keyword>
<accession>A0A2P2JVD3</accession>
<protein>
    <submittedName>
        <fullName evidence="2">Uncharacterized protein LOC103445070 isoform X5</fullName>
    </submittedName>
</protein>
<name>A0A2P2JVD3_RHIMU</name>
<dbReference type="EMBL" id="GGEC01016934">
    <property type="protein sequence ID" value="MBW97417.1"/>
    <property type="molecule type" value="Transcribed_RNA"/>
</dbReference>
<keyword evidence="1" id="KW-0472">Membrane</keyword>
<proteinExistence type="predicted"/>
<reference evidence="2" key="1">
    <citation type="submission" date="2018-02" db="EMBL/GenBank/DDBJ databases">
        <title>Rhizophora mucronata_Transcriptome.</title>
        <authorList>
            <person name="Meera S.P."/>
            <person name="Sreeshan A."/>
            <person name="Augustine A."/>
        </authorList>
    </citation>
    <scope>NUCLEOTIDE SEQUENCE</scope>
    <source>
        <tissue evidence="2">Leaf</tissue>
    </source>
</reference>
<dbReference type="AlphaFoldDB" id="A0A2P2JVD3"/>
<sequence>MLEEEHQDPGSNMIKRFQVLHLIQEILGFYAFRFSLFLYFVSNFLSVA</sequence>
<evidence type="ECO:0000256" key="1">
    <source>
        <dbReference type="SAM" id="Phobius"/>
    </source>
</evidence>
<keyword evidence="1" id="KW-0812">Transmembrane</keyword>
<organism evidence="2">
    <name type="scientific">Rhizophora mucronata</name>
    <name type="common">Asiatic mangrove</name>
    <dbReference type="NCBI Taxonomy" id="61149"/>
    <lineage>
        <taxon>Eukaryota</taxon>
        <taxon>Viridiplantae</taxon>
        <taxon>Streptophyta</taxon>
        <taxon>Embryophyta</taxon>
        <taxon>Tracheophyta</taxon>
        <taxon>Spermatophyta</taxon>
        <taxon>Magnoliopsida</taxon>
        <taxon>eudicotyledons</taxon>
        <taxon>Gunneridae</taxon>
        <taxon>Pentapetalae</taxon>
        <taxon>rosids</taxon>
        <taxon>fabids</taxon>
        <taxon>Malpighiales</taxon>
        <taxon>Rhizophoraceae</taxon>
        <taxon>Rhizophora</taxon>
    </lineage>
</organism>
<feature type="transmembrane region" description="Helical" evidence="1">
    <location>
        <begin position="20"/>
        <end position="41"/>
    </location>
</feature>